<gene>
    <name evidence="2" type="ORF">TrST_g11195</name>
</gene>
<dbReference type="AlphaFoldDB" id="A0A9W7BIL2"/>
<feature type="transmembrane region" description="Helical" evidence="1">
    <location>
        <begin position="390"/>
        <end position="410"/>
    </location>
</feature>
<feature type="transmembrane region" description="Helical" evidence="1">
    <location>
        <begin position="894"/>
        <end position="911"/>
    </location>
</feature>
<dbReference type="OrthoDB" id="194599at2759"/>
<reference evidence="3" key="1">
    <citation type="journal article" date="2023" name="Commun. Biol.">
        <title>Genome analysis of Parmales, the sister group of diatoms, reveals the evolutionary specialization of diatoms from phago-mixotrophs to photoautotrophs.</title>
        <authorList>
            <person name="Ban H."/>
            <person name="Sato S."/>
            <person name="Yoshikawa S."/>
            <person name="Yamada K."/>
            <person name="Nakamura Y."/>
            <person name="Ichinomiya M."/>
            <person name="Sato N."/>
            <person name="Blanc-Mathieu R."/>
            <person name="Endo H."/>
            <person name="Kuwata A."/>
            <person name="Ogata H."/>
        </authorList>
    </citation>
    <scope>NUCLEOTIDE SEQUENCE [LARGE SCALE GENOMIC DNA]</scope>
    <source>
        <strain evidence="3">NIES 3701</strain>
    </source>
</reference>
<keyword evidence="1" id="KW-0472">Membrane</keyword>
<evidence type="ECO:0000313" key="2">
    <source>
        <dbReference type="EMBL" id="GMH88560.1"/>
    </source>
</evidence>
<feature type="transmembrane region" description="Helical" evidence="1">
    <location>
        <begin position="360"/>
        <end position="378"/>
    </location>
</feature>
<feature type="transmembrane region" description="Helical" evidence="1">
    <location>
        <begin position="710"/>
        <end position="731"/>
    </location>
</feature>
<proteinExistence type="predicted"/>
<keyword evidence="3" id="KW-1185">Reference proteome</keyword>
<feature type="transmembrane region" description="Helical" evidence="1">
    <location>
        <begin position="262"/>
        <end position="282"/>
    </location>
</feature>
<feature type="transmembrane region" description="Helical" evidence="1">
    <location>
        <begin position="32"/>
        <end position="55"/>
    </location>
</feature>
<dbReference type="Proteomes" id="UP001165085">
    <property type="component" value="Unassembled WGS sequence"/>
</dbReference>
<feature type="transmembrane region" description="Helical" evidence="1">
    <location>
        <begin position="585"/>
        <end position="611"/>
    </location>
</feature>
<comment type="caution">
    <text evidence="2">The sequence shown here is derived from an EMBL/GenBank/DDBJ whole genome shotgun (WGS) entry which is preliminary data.</text>
</comment>
<feature type="transmembrane region" description="Helical" evidence="1">
    <location>
        <begin position="931"/>
        <end position="949"/>
    </location>
</feature>
<evidence type="ECO:0000256" key="1">
    <source>
        <dbReference type="SAM" id="Phobius"/>
    </source>
</evidence>
<feature type="transmembrane region" description="Helical" evidence="1">
    <location>
        <begin position="546"/>
        <end position="565"/>
    </location>
</feature>
<feature type="transmembrane region" description="Helical" evidence="1">
    <location>
        <begin position="766"/>
        <end position="785"/>
    </location>
</feature>
<feature type="transmembrane region" description="Helical" evidence="1">
    <location>
        <begin position="668"/>
        <end position="690"/>
    </location>
</feature>
<sequence>MLLQHLVITGYFCFMIPARWDKESKDRAAGLIFYRHNLCMLLHPFSVLYCIVLYCSDPRGDQTVPRLSVVLLAIQMIVAVASAPFQAYVKGYIAHAVLYTMARRFASKKLWLAREASTSKLANWVHSRLPSMATVGLVNISYFSAPMLGCIVENYSDNLDEEQVLCEDVGLSTAPVTMLICCAVFTLAFESVPSSDPNATTYGPSNFHRFDLTLVHQVLVGLFFGTALLNCWTFASMRELADLDAYADWKDNMHWSGREARLWYNILLRCLMAVALVLPFLANTLGERAGRATAVMNFAMRVRAFGMTQKPHELGPIFRYMTVFMLTVFFSIQAAYWYVLFGAEQDHASQRKQEIKLGNTFVLLLGPILFMTSTFCYFSRPRSSSKKLSAVIFMPLIYSISATVLTILSVNYTAFLSNSKYKLAGATPTSIFFVSIFGGIGLILMGRNSLLYLRTFTDQQLAAYLSDFTTTMLPVVFISTYLCFEAVACVEQSKGDRCQPFVISQYVVLVNTSCSYVYFCMFGFINKLRWRDVFLMDDPAIEPWKLLQIFVQLATTFFASVAFGLRPDKKLLASDADDETLDRYISGTFVSNIFIGMFVWIIVTLWVASILSTGARLHILRAEEDLNGDVEGENDSAMLRLSRWSVAKISFLKRFMTNPPGTLAMSNLYRLCFGVMPFIQFVASTLGPVLDQVSKVTELVDSRSGMFCLLLSEQLLPFAWTGSVLYVFASYTSSTWTRSEKAMLFFPVASNVLNTCYFSFQGRFASAGIWVIVLGANILWTVAIIKSKLKTSKRSSQTKTNHMIHLGAASGSVIPAMLLVGSQNVACLITDFAAGRPGGYEALQYESNCDSVFNANKGMLIIFTYCIFQLACFSVDKTISMEMLVRLQITRIQVFQFISFATTFSIALFLYSCGGGFGEETKPYRKFLQGAFIIIIIFATSIQVVDTLIAKIKLFHNQFGEDLTVGGDDQVIGRDSTTDTDVVHQKVKTSRRISRLFKKKKKKVDRLSSAVKEDDGERIQSAVEMINPGFL</sequence>
<feature type="transmembrane region" description="Helical" evidence="1">
    <location>
        <begin position="430"/>
        <end position="450"/>
    </location>
</feature>
<feature type="transmembrane region" description="Helical" evidence="1">
    <location>
        <begin position="317"/>
        <end position="340"/>
    </location>
</feature>
<feature type="transmembrane region" description="Helical" evidence="1">
    <location>
        <begin position="210"/>
        <end position="235"/>
    </location>
</feature>
<name>A0A9W7BIL2_9STRA</name>
<protein>
    <submittedName>
        <fullName evidence="2">Uncharacterized protein</fullName>
    </submittedName>
</protein>
<dbReference type="EMBL" id="BRXY01000344">
    <property type="protein sequence ID" value="GMH88560.1"/>
    <property type="molecule type" value="Genomic_DNA"/>
</dbReference>
<evidence type="ECO:0000313" key="3">
    <source>
        <dbReference type="Proteomes" id="UP001165085"/>
    </source>
</evidence>
<feature type="transmembrane region" description="Helical" evidence="1">
    <location>
        <begin position="502"/>
        <end position="525"/>
    </location>
</feature>
<feature type="transmembrane region" description="Helical" evidence="1">
    <location>
        <begin position="462"/>
        <end position="482"/>
    </location>
</feature>
<organism evidence="2 3">
    <name type="scientific">Triparma strigata</name>
    <dbReference type="NCBI Taxonomy" id="1606541"/>
    <lineage>
        <taxon>Eukaryota</taxon>
        <taxon>Sar</taxon>
        <taxon>Stramenopiles</taxon>
        <taxon>Ochrophyta</taxon>
        <taxon>Bolidophyceae</taxon>
        <taxon>Parmales</taxon>
        <taxon>Triparmaceae</taxon>
        <taxon>Triparma</taxon>
    </lineage>
</organism>
<feature type="transmembrane region" description="Helical" evidence="1">
    <location>
        <begin position="169"/>
        <end position="189"/>
    </location>
</feature>
<accession>A0A9W7BIL2</accession>
<keyword evidence="1" id="KW-0812">Transmembrane</keyword>
<keyword evidence="1" id="KW-1133">Transmembrane helix</keyword>
<feature type="transmembrane region" description="Helical" evidence="1">
    <location>
        <begin position="67"/>
        <end position="89"/>
    </location>
</feature>
<feature type="transmembrane region" description="Helical" evidence="1">
    <location>
        <begin position="806"/>
        <end position="834"/>
    </location>
</feature>
<feature type="transmembrane region" description="Helical" evidence="1">
    <location>
        <begin position="854"/>
        <end position="873"/>
    </location>
</feature>